<keyword evidence="2" id="KW-1185">Reference proteome</keyword>
<accession>A0A7Y9LSP0</accession>
<evidence type="ECO:0000313" key="2">
    <source>
        <dbReference type="Proteomes" id="UP000521748"/>
    </source>
</evidence>
<dbReference type="SUPFAM" id="SSF53756">
    <property type="entry name" value="UDP-Glycosyltransferase/glycogen phosphorylase"/>
    <property type="match status" value="1"/>
</dbReference>
<gene>
    <name evidence="1" type="ORF">FHU41_001106</name>
</gene>
<evidence type="ECO:0008006" key="3">
    <source>
        <dbReference type="Google" id="ProtNLM"/>
    </source>
</evidence>
<reference evidence="1 2" key="1">
    <citation type="submission" date="2020-07" db="EMBL/GenBank/DDBJ databases">
        <title>Sequencing the genomes of 1000 actinobacteria strains.</title>
        <authorList>
            <person name="Klenk H.-P."/>
        </authorList>
    </citation>
    <scope>NUCLEOTIDE SEQUENCE [LARGE SCALE GENOMIC DNA]</scope>
    <source>
        <strain evidence="1 2">DSM 102047</strain>
    </source>
</reference>
<protein>
    <recommendedName>
        <fullName evidence="3">Glycosyl transferases group 1</fullName>
    </recommendedName>
</protein>
<organism evidence="1 2">
    <name type="scientific">Psychromicrobium silvestre</name>
    <dbReference type="NCBI Taxonomy" id="1645614"/>
    <lineage>
        <taxon>Bacteria</taxon>
        <taxon>Bacillati</taxon>
        <taxon>Actinomycetota</taxon>
        <taxon>Actinomycetes</taxon>
        <taxon>Micrococcales</taxon>
        <taxon>Micrococcaceae</taxon>
        <taxon>Psychromicrobium</taxon>
    </lineage>
</organism>
<dbReference type="PANTHER" id="PTHR12526">
    <property type="entry name" value="GLYCOSYLTRANSFERASE"/>
    <property type="match status" value="1"/>
</dbReference>
<dbReference type="Pfam" id="PF13692">
    <property type="entry name" value="Glyco_trans_1_4"/>
    <property type="match status" value="1"/>
</dbReference>
<proteinExistence type="predicted"/>
<dbReference type="RefSeq" id="WP_179388598.1">
    <property type="nucleotide sequence ID" value="NZ_JACBYQ010000001.1"/>
</dbReference>
<comment type="caution">
    <text evidence="1">The sequence shown here is derived from an EMBL/GenBank/DDBJ whole genome shotgun (WGS) entry which is preliminary data.</text>
</comment>
<name>A0A7Y9LSP0_9MICC</name>
<dbReference type="PANTHER" id="PTHR12526:SF630">
    <property type="entry name" value="GLYCOSYLTRANSFERASE"/>
    <property type="match status" value="1"/>
</dbReference>
<dbReference type="AlphaFoldDB" id="A0A7Y9LSP0"/>
<dbReference type="EMBL" id="JACBYQ010000001">
    <property type="protein sequence ID" value="NYE94885.1"/>
    <property type="molecule type" value="Genomic_DNA"/>
</dbReference>
<evidence type="ECO:0000313" key="1">
    <source>
        <dbReference type="EMBL" id="NYE94885.1"/>
    </source>
</evidence>
<dbReference type="Proteomes" id="UP000521748">
    <property type="component" value="Unassembled WGS sequence"/>
</dbReference>
<sequence length="363" mass="41233">MSQMIYHVPYALDTGAKTGSGIRPVRMLEAFRSLGYQVELVAGHSKERARIIKALRARIKSGEKFAFVYSESSTMPTPLTDPRHIPVRPLMDFRFLRLCRVRGIRTGLFYRDIYWRFPQYNEQVNVLLGLGTRFFYNLDLLGYKRSIDKLYLPSLGMGKFVPHMPSERFAALPPGGQIVDLPTKEKSEFLELFYVGGLGGYYDMRACVRAVNASSSAHLTICTTKQEWEAYKEDYSEILTDKISIVHKSGAELVEHYAKADACMLFIEPSVYRSFAAPIKFAEYLGFGKPVIVNDGTNVAEFVRNHGNGWVLPFETSVLTDLIETLTRDPEQLREATKTTLAVREQNTWEARARQVERDLAGS</sequence>
<dbReference type="Gene3D" id="3.40.50.2000">
    <property type="entry name" value="Glycogen Phosphorylase B"/>
    <property type="match status" value="1"/>
</dbReference>